<protein>
    <submittedName>
        <fullName evidence="1">Uncharacterized protein</fullName>
    </submittedName>
</protein>
<accession>A0AA38KVA3</accession>
<comment type="caution">
    <text evidence="1">The sequence shown here is derived from an EMBL/GenBank/DDBJ whole genome shotgun (WGS) entry which is preliminary data.</text>
</comment>
<name>A0AA38KVA3_TAXCH</name>
<evidence type="ECO:0000313" key="1">
    <source>
        <dbReference type="EMBL" id="KAH9305662.1"/>
    </source>
</evidence>
<feature type="non-terminal residue" evidence="1">
    <location>
        <position position="55"/>
    </location>
</feature>
<dbReference type="Proteomes" id="UP000824469">
    <property type="component" value="Unassembled WGS sequence"/>
</dbReference>
<dbReference type="EMBL" id="JAHRHJ020000008">
    <property type="protein sequence ID" value="KAH9305662.1"/>
    <property type="molecule type" value="Genomic_DNA"/>
</dbReference>
<organism evidence="1 2">
    <name type="scientific">Taxus chinensis</name>
    <name type="common">Chinese yew</name>
    <name type="synonym">Taxus wallichiana var. chinensis</name>
    <dbReference type="NCBI Taxonomy" id="29808"/>
    <lineage>
        <taxon>Eukaryota</taxon>
        <taxon>Viridiplantae</taxon>
        <taxon>Streptophyta</taxon>
        <taxon>Embryophyta</taxon>
        <taxon>Tracheophyta</taxon>
        <taxon>Spermatophyta</taxon>
        <taxon>Pinopsida</taxon>
        <taxon>Pinidae</taxon>
        <taxon>Conifers II</taxon>
        <taxon>Cupressales</taxon>
        <taxon>Taxaceae</taxon>
        <taxon>Taxus</taxon>
    </lineage>
</organism>
<sequence>VKVSTMIMIALNGCYDQNEGCFDGSCGRSGEDTVVDSGVEAMVVEEVISLMEHVI</sequence>
<feature type="non-terminal residue" evidence="1">
    <location>
        <position position="1"/>
    </location>
</feature>
<proteinExistence type="predicted"/>
<evidence type="ECO:0000313" key="2">
    <source>
        <dbReference type="Proteomes" id="UP000824469"/>
    </source>
</evidence>
<reference evidence="1 2" key="1">
    <citation type="journal article" date="2021" name="Nat. Plants">
        <title>The Taxus genome provides insights into paclitaxel biosynthesis.</title>
        <authorList>
            <person name="Xiong X."/>
            <person name="Gou J."/>
            <person name="Liao Q."/>
            <person name="Li Y."/>
            <person name="Zhou Q."/>
            <person name="Bi G."/>
            <person name="Li C."/>
            <person name="Du R."/>
            <person name="Wang X."/>
            <person name="Sun T."/>
            <person name="Guo L."/>
            <person name="Liang H."/>
            <person name="Lu P."/>
            <person name="Wu Y."/>
            <person name="Zhang Z."/>
            <person name="Ro D.K."/>
            <person name="Shang Y."/>
            <person name="Huang S."/>
            <person name="Yan J."/>
        </authorList>
    </citation>
    <scope>NUCLEOTIDE SEQUENCE [LARGE SCALE GENOMIC DNA]</scope>
    <source>
        <strain evidence="1">Ta-2019</strain>
    </source>
</reference>
<gene>
    <name evidence="1" type="ORF">KI387_010066</name>
</gene>
<dbReference type="AlphaFoldDB" id="A0AA38KVA3"/>
<keyword evidence="2" id="KW-1185">Reference proteome</keyword>